<evidence type="ECO:0000256" key="1">
    <source>
        <dbReference type="ARBA" id="ARBA00022679"/>
    </source>
</evidence>
<evidence type="ECO:0000313" key="4">
    <source>
        <dbReference type="EMBL" id="MCV2890865.1"/>
    </source>
</evidence>
<sequence>MKTVITYGTFDLFHIGHVRLLKRLRALGDRLIVGCSTDEFNARKGKSAIYSHEARVEILKACIHVDEVFAENTWEQKADDIRRFKADIFAMGDDWAGKFDALGEETGCLVTYVPRTPDISTTDVKAIVRGFRAEKLDELQRTLDHAKEQVASLLK</sequence>
<gene>
    <name evidence="4" type="ORF">OE747_21240</name>
</gene>
<name>A0ABT3AQ97_9RHOB</name>
<evidence type="ECO:0000256" key="2">
    <source>
        <dbReference type="ARBA" id="ARBA00022695"/>
    </source>
</evidence>
<keyword evidence="2 4" id="KW-0548">Nucleotidyltransferase</keyword>
<evidence type="ECO:0000259" key="3">
    <source>
        <dbReference type="Pfam" id="PF01467"/>
    </source>
</evidence>
<dbReference type="GO" id="GO:0016779">
    <property type="term" value="F:nucleotidyltransferase activity"/>
    <property type="evidence" value="ECO:0007669"/>
    <property type="project" value="UniProtKB-KW"/>
</dbReference>
<evidence type="ECO:0000313" key="5">
    <source>
        <dbReference type="Proteomes" id="UP001320899"/>
    </source>
</evidence>
<dbReference type="InterPro" id="IPR050385">
    <property type="entry name" value="Archaeal_FAD_synthase"/>
</dbReference>
<dbReference type="SUPFAM" id="SSF52374">
    <property type="entry name" value="Nucleotidylyl transferase"/>
    <property type="match status" value="1"/>
</dbReference>
<dbReference type="Pfam" id="PF01467">
    <property type="entry name" value="CTP_transf_like"/>
    <property type="match status" value="1"/>
</dbReference>
<dbReference type="PANTHER" id="PTHR43793">
    <property type="entry name" value="FAD SYNTHASE"/>
    <property type="match status" value="1"/>
</dbReference>
<keyword evidence="1" id="KW-0808">Transferase</keyword>
<reference evidence="4 5" key="1">
    <citation type="submission" date="2022-10" db="EMBL/GenBank/DDBJ databases">
        <title>Ruegeria sp. nov., isolated from ocean surface sediments.</title>
        <authorList>
            <person name="He W."/>
            <person name="Xue H.-P."/>
            <person name="Zhang D.-F."/>
        </authorList>
    </citation>
    <scope>NUCLEOTIDE SEQUENCE [LARGE SCALE GENOMIC DNA]</scope>
    <source>
        <strain evidence="4 5">XHP0148</strain>
    </source>
</reference>
<proteinExistence type="predicted"/>
<dbReference type="PANTHER" id="PTHR43793:SF1">
    <property type="entry name" value="FAD SYNTHASE"/>
    <property type="match status" value="1"/>
</dbReference>
<dbReference type="RefSeq" id="WP_263830480.1">
    <property type="nucleotide sequence ID" value="NZ_JAOWLB010000023.1"/>
</dbReference>
<comment type="caution">
    <text evidence="4">The sequence shown here is derived from an EMBL/GenBank/DDBJ whole genome shotgun (WGS) entry which is preliminary data.</text>
</comment>
<dbReference type="NCBIfam" id="TIGR00125">
    <property type="entry name" value="cyt_tran_rel"/>
    <property type="match status" value="1"/>
</dbReference>
<feature type="domain" description="Cytidyltransferase-like" evidence="3">
    <location>
        <begin position="5"/>
        <end position="126"/>
    </location>
</feature>
<dbReference type="EMBL" id="JAOWLB010000023">
    <property type="protein sequence ID" value="MCV2890865.1"/>
    <property type="molecule type" value="Genomic_DNA"/>
</dbReference>
<dbReference type="Gene3D" id="3.40.50.620">
    <property type="entry name" value="HUPs"/>
    <property type="match status" value="1"/>
</dbReference>
<protein>
    <submittedName>
        <fullName evidence="4">Adenylyltransferase/cytidyltransferase family protein</fullName>
    </submittedName>
</protein>
<dbReference type="InterPro" id="IPR014729">
    <property type="entry name" value="Rossmann-like_a/b/a_fold"/>
</dbReference>
<accession>A0ABT3AQ97</accession>
<dbReference type="InterPro" id="IPR004821">
    <property type="entry name" value="Cyt_trans-like"/>
</dbReference>
<organism evidence="4 5">
    <name type="scientific">Ruegeria aquimaris</name>
    <dbReference type="NCBI Taxonomy" id="2984333"/>
    <lineage>
        <taxon>Bacteria</taxon>
        <taxon>Pseudomonadati</taxon>
        <taxon>Pseudomonadota</taxon>
        <taxon>Alphaproteobacteria</taxon>
        <taxon>Rhodobacterales</taxon>
        <taxon>Roseobacteraceae</taxon>
        <taxon>Ruegeria</taxon>
    </lineage>
</organism>
<dbReference type="Proteomes" id="UP001320899">
    <property type="component" value="Unassembled WGS sequence"/>
</dbReference>
<keyword evidence="5" id="KW-1185">Reference proteome</keyword>